<dbReference type="PROSITE" id="PS00379">
    <property type="entry name" value="CDP_ALCOHOL_P_TRANSF"/>
    <property type="match status" value="1"/>
</dbReference>
<comment type="similarity">
    <text evidence="2">Belongs to the CDP-alcohol phosphatidyltransferase class-I family.</text>
</comment>
<feature type="transmembrane region" description="Helical" evidence="3">
    <location>
        <begin position="176"/>
        <end position="199"/>
    </location>
</feature>
<name>A0ABX8D6X3_9CELL</name>
<evidence type="ECO:0000256" key="1">
    <source>
        <dbReference type="ARBA" id="ARBA00022679"/>
    </source>
</evidence>
<keyword evidence="1 2" id="KW-0808">Transferase</keyword>
<gene>
    <name evidence="4" type="ORF">KG103_04615</name>
</gene>
<dbReference type="Gene3D" id="1.20.120.1760">
    <property type="match status" value="1"/>
</dbReference>
<organism evidence="4 5">
    <name type="scientific">Cellulomonas wangleii</name>
    <dbReference type="NCBI Taxonomy" id="2816956"/>
    <lineage>
        <taxon>Bacteria</taxon>
        <taxon>Bacillati</taxon>
        <taxon>Actinomycetota</taxon>
        <taxon>Actinomycetes</taxon>
        <taxon>Micrococcales</taxon>
        <taxon>Cellulomonadaceae</taxon>
        <taxon>Cellulomonas</taxon>
    </lineage>
</organism>
<dbReference type="InterPro" id="IPR043130">
    <property type="entry name" value="CDP-OH_PTrfase_TM_dom"/>
</dbReference>
<feature type="transmembrane region" description="Helical" evidence="3">
    <location>
        <begin position="205"/>
        <end position="227"/>
    </location>
</feature>
<evidence type="ECO:0000313" key="4">
    <source>
        <dbReference type="EMBL" id="QVI63193.1"/>
    </source>
</evidence>
<keyword evidence="3" id="KW-0472">Membrane</keyword>
<accession>A0ABX8D6X3</accession>
<dbReference type="InterPro" id="IPR000462">
    <property type="entry name" value="CDP-OH_P_trans"/>
</dbReference>
<sequence length="237" mass="24698">MQRWRRTVGELAAAQKAARGVSLWSRYVNRPLGRRLAATAIVLGLSADAVTVLSALVTAAGLALVALVPPALWSGLLAAALLVLGFALDSADGQVARYTGTGSAAGEWFDHVVDAAKMVAVHTCVLIGWYRFGDLPGDAWLLLPLAYQLVAVVVFAGGTLASLLRRSPAPPAAPSTARAVALLPADFGVLALTFVTWGAPEVFRSLYALLAVATTVIGAALVVRWYTGLRTPQAVLS</sequence>
<keyword evidence="5" id="KW-1185">Reference proteome</keyword>
<dbReference type="EMBL" id="CP074405">
    <property type="protein sequence ID" value="QVI63193.1"/>
    <property type="molecule type" value="Genomic_DNA"/>
</dbReference>
<reference evidence="4 5" key="1">
    <citation type="submission" date="2021-05" db="EMBL/GenBank/DDBJ databases">
        <title>Novel species in genus Cellulomonas.</title>
        <authorList>
            <person name="Zhang G."/>
        </authorList>
    </citation>
    <scope>NUCLEOTIDE SEQUENCE [LARGE SCALE GENOMIC DNA]</scope>
    <source>
        <strain evidence="5">zg-ZUI222</strain>
    </source>
</reference>
<dbReference type="InterPro" id="IPR048254">
    <property type="entry name" value="CDP_ALCOHOL_P_TRANSF_CS"/>
</dbReference>
<dbReference type="Pfam" id="PF01066">
    <property type="entry name" value="CDP-OH_P_transf"/>
    <property type="match status" value="1"/>
</dbReference>
<keyword evidence="3" id="KW-0812">Transmembrane</keyword>
<evidence type="ECO:0000313" key="5">
    <source>
        <dbReference type="Proteomes" id="UP000677804"/>
    </source>
</evidence>
<feature type="transmembrane region" description="Helical" evidence="3">
    <location>
        <begin position="145"/>
        <end position="164"/>
    </location>
</feature>
<feature type="transmembrane region" description="Helical" evidence="3">
    <location>
        <begin position="71"/>
        <end position="91"/>
    </location>
</feature>
<dbReference type="Proteomes" id="UP000677804">
    <property type="component" value="Chromosome"/>
</dbReference>
<keyword evidence="3" id="KW-1133">Transmembrane helix</keyword>
<feature type="transmembrane region" description="Helical" evidence="3">
    <location>
        <begin position="36"/>
        <end position="65"/>
    </location>
</feature>
<proteinExistence type="inferred from homology"/>
<evidence type="ECO:0000256" key="3">
    <source>
        <dbReference type="SAM" id="Phobius"/>
    </source>
</evidence>
<dbReference type="RefSeq" id="WP_207342301.1">
    <property type="nucleotide sequence ID" value="NZ_CP074405.1"/>
</dbReference>
<protein>
    <submittedName>
        <fullName evidence="4">CDP-alcohol phosphatidyltransferase family protein</fullName>
    </submittedName>
</protein>
<evidence type="ECO:0000256" key="2">
    <source>
        <dbReference type="RuleBase" id="RU003750"/>
    </source>
</evidence>